<accession>A0A1X9MJR5</accession>
<dbReference type="AlphaFoldDB" id="A0A1X9MJR5"/>
<evidence type="ECO:0000313" key="2">
    <source>
        <dbReference type="Proteomes" id="UP000193006"/>
    </source>
</evidence>
<gene>
    <name evidence="1" type="ORF">BkAM31D_13880</name>
</gene>
<sequence>MKKTRKNWVMKPDRTAVELAQKALGNINSHEADLQVKKQGE</sequence>
<keyword evidence="2" id="KW-1185">Reference proteome</keyword>
<evidence type="ECO:0000313" key="1">
    <source>
        <dbReference type="EMBL" id="ARK30842.1"/>
    </source>
</evidence>
<dbReference type="KEGG" id="bkw:BkAM31D_13880"/>
<reference evidence="1 2" key="1">
    <citation type="submission" date="2017-04" db="EMBL/GenBank/DDBJ databases">
        <title>Bacillus krulwichiae AM31D Genome sequencing and assembly.</title>
        <authorList>
            <person name="Krulwich T.A."/>
            <person name="Anastor L."/>
            <person name="Ehrlich R."/>
            <person name="Ehrlich G.D."/>
            <person name="Janto B."/>
        </authorList>
    </citation>
    <scope>NUCLEOTIDE SEQUENCE [LARGE SCALE GENOMIC DNA]</scope>
    <source>
        <strain evidence="1 2">AM31D</strain>
    </source>
</reference>
<proteinExistence type="predicted"/>
<protein>
    <submittedName>
        <fullName evidence="1">Uncharacterized protein</fullName>
    </submittedName>
</protein>
<organism evidence="1 2">
    <name type="scientific">Halalkalibacter krulwichiae</name>
    <dbReference type="NCBI Taxonomy" id="199441"/>
    <lineage>
        <taxon>Bacteria</taxon>
        <taxon>Bacillati</taxon>
        <taxon>Bacillota</taxon>
        <taxon>Bacilli</taxon>
        <taxon>Bacillales</taxon>
        <taxon>Bacillaceae</taxon>
        <taxon>Halalkalibacter</taxon>
    </lineage>
</organism>
<dbReference type="EMBL" id="CP020814">
    <property type="protein sequence ID" value="ARK30842.1"/>
    <property type="molecule type" value="Genomic_DNA"/>
</dbReference>
<dbReference type="Proteomes" id="UP000193006">
    <property type="component" value="Chromosome"/>
</dbReference>
<name>A0A1X9MJR5_9BACI</name>
<dbReference type="RefSeq" id="WP_257391567.1">
    <property type="nucleotide sequence ID" value="NZ_CP020814.1"/>
</dbReference>